<dbReference type="PANTHER" id="PTHR37841:SF1">
    <property type="entry name" value="DUF3298 DOMAIN-CONTAINING PROTEIN"/>
    <property type="match status" value="1"/>
</dbReference>
<keyword evidence="3" id="KW-1185">Reference proteome</keyword>
<name>A0ABX0MB15_9BURK</name>
<dbReference type="Pfam" id="PF14903">
    <property type="entry name" value="WG_beta_rep"/>
    <property type="match status" value="3"/>
</dbReference>
<dbReference type="InterPro" id="IPR032774">
    <property type="entry name" value="WG_beta_rep"/>
</dbReference>
<feature type="region of interest" description="Disordered" evidence="1">
    <location>
        <begin position="620"/>
        <end position="642"/>
    </location>
</feature>
<evidence type="ECO:0000313" key="3">
    <source>
        <dbReference type="Proteomes" id="UP000819052"/>
    </source>
</evidence>
<evidence type="ECO:0000256" key="1">
    <source>
        <dbReference type="SAM" id="MobiDB-lite"/>
    </source>
</evidence>
<feature type="region of interest" description="Disordered" evidence="1">
    <location>
        <begin position="453"/>
        <end position="481"/>
    </location>
</feature>
<organism evidence="2 3">
    <name type="scientific">Massilia aquatica</name>
    <dbReference type="NCBI Taxonomy" id="2609000"/>
    <lineage>
        <taxon>Bacteria</taxon>
        <taxon>Pseudomonadati</taxon>
        <taxon>Pseudomonadota</taxon>
        <taxon>Betaproteobacteria</taxon>
        <taxon>Burkholderiales</taxon>
        <taxon>Oxalobacteraceae</taxon>
        <taxon>Telluria group</taxon>
        <taxon>Massilia</taxon>
    </lineage>
</organism>
<dbReference type="PANTHER" id="PTHR37841">
    <property type="entry name" value="GLR2918 PROTEIN"/>
    <property type="match status" value="1"/>
</dbReference>
<dbReference type="RefSeq" id="WP_167080967.1">
    <property type="nucleotide sequence ID" value="NZ_VVIW01000031.1"/>
</dbReference>
<dbReference type="EMBL" id="VVIW01000031">
    <property type="protein sequence ID" value="NHZ44368.1"/>
    <property type="molecule type" value="Genomic_DNA"/>
</dbReference>
<accession>A0ABX0MB15</accession>
<proteinExistence type="predicted"/>
<evidence type="ECO:0000313" key="2">
    <source>
        <dbReference type="EMBL" id="NHZ44368.1"/>
    </source>
</evidence>
<reference evidence="2 3" key="1">
    <citation type="submission" date="2019-09" db="EMBL/GenBank/DDBJ databases">
        <title>Taxonomy of Antarctic Massilia spp.: description of Massilia rubra sp. nov., Massilia aquatica sp. nov., Massilia mucilaginosa sp. nov., Massilia frigida sp. nov. isolated from streams, lakes and regoliths.</title>
        <authorList>
            <person name="Holochova P."/>
            <person name="Sedlacek I."/>
            <person name="Kralova S."/>
            <person name="Maslanova I."/>
            <person name="Busse H.-J."/>
            <person name="Stankova E."/>
            <person name="Vrbovska V."/>
            <person name="Kovarovic V."/>
            <person name="Bartak M."/>
            <person name="Svec P."/>
            <person name="Pantucek R."/>
        </authorList>
    </citation>
    <scope>NUCLEOTIDE SEQUENCE [LARGE SCALE GENOMIC DNA]</scope>
    <source>
        <strain evidence="2 3">CCM 8693</strain>
    </source>
</reference>
<gene>
    <name evidence="2" type="ORF">F1609_30035</name>
</gene>
<protein>
    <submittedName>
        <fullName evidence="2">WG repeat-containing protein</fullName>
    </submittedName>
</protein>
<comment type="caution">
    <text evidence="2">The sequence shown here is derived from an EMBL/GenBank/DDBJ whole genome shotgun (WGS) entry which is preliminary data.</text>
</comment>
<feature type="compositionally biased region" description="Acidic residues" evidence="1">
    <location>
        <begin position="624"/>
        <end position="642"/>
    </location>
</feature>
<sequence>MPKQPVLIENHLETASSPYGLLMVHEGRVITYSPPLATVTGAFCDDGQGGLIAAARTQGGGAGYINASGDWLVAPDLADARSFGSGTLARYCEGGLWGYMGLDGKPALAPRWRLAEAFQHGLAAVQIAPDTWRYIDERGQFAFDGEFFIAHGFSANGLAAASPDAGARLGYLNRHGAWVIAPRFVSALPFAEQDVAPVAFEPEKFGLINAAGVWVAKPLYRYIHPFNADGLAWCKGLSRVAYLDTSGDNVFKGRDGFSHLMVDGAVRASEETYMTRDGNLKISAGICWGGEWTEHGVALALTWSNGHTVNQRGEQPPGWGILRTDGQLTVAPENAVEPLGDFPQHGDFLAPEPNTPLTVFIGNDDDLLMLDRDARVAFRLRIEQGSQGRYSALYDAQARLLWTGPVSDTLRAPERFFFPDPDWVYDELDSADQLADVARAMLRETEQKLRTLARDPQFDIDAGDDDDEPEREHDDYERYDDDDDEDMRIAKFIRTRRRLAHFYNDEEVTYLYGCLGSMRHDLLCDVQSDLEERMGALFGPADDAPDFVGQPPGMDYTAWSVALDTPLTDDAAVAPEAKRLWLAISWSGNTGDGDEWGNVWLTCAPSIETLELAMLAREALDPADSQEEEEEEEDAGGEEDLGEHEHGDLLAMVTESDDAIARLPQDQVTDELADAAVAADTGALRYLPARFQTPQRLEALIRQSASCASDIPAICMSAQGLALARSLYKDDEEWADHDEFYSMPCTDWDRNALSMRWAALIDTSFCERALHAGARIFDVPLWLRTAQMEALALRADIDNLPYVSRELITAEIAARAVSEGSPRLLGAIPPHLVTPALCLAAVKHNGQALAFVHPVLRTFEMCVAAVGNDWKAIASVPEHYQEKVCTHLIDDSMAAAADAGRALTGTSWHALRAWLRMHANDFSGALADATAAREHVMYPIQARFLLAWAHRALGNAFDSALEAATVLQMGHLTPEFAVDTSWLGPESRTTLAEADEADLLRGLHTHPLALSKIPQRRITPAMAEVAVMASSEALEFVPKKLMRPELRALAAR</sequence>
<dbReference type="Proteomes" id="UP000819052">
    <property type="component" value="Unassembled WGS sequence"/>
</dbReference>